<evidence type="ECO:0000313" key="7">
    <source>
        <dbReference type="Proteomes" id="UP000515947"/>
    </source>
</evidence>
<feature type="region of interest" description="Disordered" evidence="4">
    <location>
        <begin position="220"/>
        <end position="246"/>
    </location>
</feature>
<evidence type="ECO:0000256" key="3">
    <source>
        <dbReference type="ARBA" id="ARBA00023163"/>
    </source>
</evidence>
<evidence type="ECO:0000256" key="4">
    <source>
        <dbReference type="SAM" id="MobiDB-lite"/>
    </source>
</evidence>
<dbReference type="InterPro" id="IPR036388">
    <property type="entry name" value="WH-like_DNA-bd_sf"/>
</dbReference>
<dbReference type="GO" id="GO:0000160">
    <property type="term" value="P:phosphorelay signal transduction system"/>
    <property type="evidence" value="ECO:0007669"/>
    <property type="project" value="InterPro"/>
</dbReference>
<dbReference type="Gene3D" id="1.10.10.10">
    <property type="entry name" value="Winged helix-like DNA-binding domain superfamily/Winged helix DNA-binding domain"/>
    <property type="match status" value="1"/>
</dbReference>
<dbReference type="InterPro" id="IPR003018">
    <property type="entry name" value="GAF"/>
</dbReference>
<dbReference type="EMBL" id="CP060713">
    <property type="protein sequence ID" value="QNN53811.1"/>
    <property type="molecule type" value="Genomic_DNA"/>
</dbReference>
<accession>A0A7G9RDY6</accession>
<organism evidence="6 7">
    <name type="scientific">Nocardioides mesophilus</name>
    <dbReference type="NCBI Taxonomy" id="433659"/>
    <lineage>
        <taxon>Bacteria</taxon>
        <taxon>Bacillati</taxon>
        <taxon>Actinomycetota</taxon>
        <taxon>Actinomycetes</taxon>
        <taxon>Propionibacteriales</taxon>
        <taxon>Nocardioidaceae</taxon>
        <taxon>Nocardioides</taxon>
    </lineage>
</organism>
<dbReference type="Gene3D" id="3.30.450.40">
    <property type="match status" value="1"/>
</dbReference>
<keyword evidence="3" id="KW-0804">Transcription</keyword>
<dbReference type="Proteomes" id="UP000515947">
    <property type="component" value="Chromosome"/>
</dbReference>
<keyword evidence="7" id="KW-1185">Reference proteome</keyword>
<gene>
    <name evidence="6" type="ORF">H9L09_05230</name>
</gene>
<keyword evidence="2" id="KW-0238">DNA-binding</keyword>
<dbReference type="InterPro" id="IPR016032">
    <property type="entry name" value="Sig_transdc_resp-reg_C-effctor"/>
</dbReference>
<name>A0A7G9RDY6_9ACTN</name>
<evidence type="ECO:0000256" key="1">
    <source>
        <dbReference type="ARBA" id="ARBA00023015"/>
    </source>
</evidence>
<dbReference type="InterPro" id="IPR001867">
    <property type="entry name" value="OmpR/PhoB-type_DNA-bd"/>
</dbReference>
<evidence type="ECO:0000259" key="5">
    <source>
        <dbReference type="SMART" id="SM00862"/>
    </source>
</evidence>
<reference evidence="6 7" key="1">
    <citation type="submission" date="2020-08" db="EMBL/GenBank/DDBJ databases">
        <title>Genome sequence of Nocardioides mesophilus KACC 16243T.</title>
        <authorList>
            <person name="Hyun D.-W."/>
            <person name="Bae J.-W."/>
        </authorList>
    </citation>
    <scope>NUCLEOTIDE SEQUENCE [LARGE SCALE GENOMIC DNA]</scope>
    <source>
        <strain evidence="6 7">KACC 16243</strain>
    </source>
</reference>
<dbReference type="InterPro" id="IPR029016">
    <property type="entry name" value="GAF-like_dom_sf"/>
</dbReference>
<evidence type="ECO:0000256" key="2">
    <source>
        <dbReference type="ARBA" id="ARBA00023125"/>
    </source>
</evidence>
<dbReference type="Pfam" id="PF01590">
    <property type="entry name" value="GAF"/>
    <property type="match status" value="1"/>
</dbReference>
<dbReference type="GO" id="GO:0003677">
    <property type="term" value="F:DNA binding"/>
    <property type="evidence" value="ECO:0007669"/>
    <property type="project" value="UniProtKB-KW"/>
</dbReference>
<dbReference type="AlphaFoldDB" id="A0A7G9RDY6"/>
<protein>
    <submittedName>
        <fullName evidence="6">Transcriptional regulator</fullName>
    </submittedName>
</protein>
<dbReference type="KEGG" id="nmes:H9L09_05230"/>
<keyword evidence="1" id="KW-0805">Transcription regulation</keyword>
<dbReference type="SUPFAM" id="SSF46894">
    <property type="entry name" value="C-terminal effector domain of the bipartite response regulators"/>
    <property type="match status" value="1"/>
</dbReference>
<feature type="domain" description="OmpR/PhoB-type" evidence="5">
    <location>
        <begin position="260"/>
        <end position="325"/>
    </location>
</feature>
<feature type="compositionally biased region" description="Low complexity" evidence="4">
    <location>
        <begin position="220"/>
        <end position="244"/>
    </location>
</feature>
<dbReference type="SMART" id="SM00862">
    <property type="entry name" value="Trans_reg_C"/>
    <property type="match status" value="1"/>
</dbReference>
<proteinExistence type="predicted"/>
<dbReference type="RefSeq" id="WP_187579655.1">
    <property type="nucleotide sequence ID" value="NZ_CP060713.1"/>
</dbReference>
<evidence type="ECO:0000313" key="6">
    <source>
        <dbReference type="EMBL" id="QNN53811.1"/>
    </source>
</evidence>
<dbReference type="GO" id="GO:0006355">
    <property type="term" value="P:regulation of DNA-templated transcription"/>
    <property type="evidence" value="ECO:0007669"/>
    <property type="project" value="InterPro"/>
</dbReference>
<sequence>MNRSREQLHGRRLDAVRAWTAFVEQGDALAAMVRPEILRSWERSGVAVRRDVTEAPLADESDTTAFWNGSPLQVAVARIEDELRRTAEDGDLVVAVTDPDTRILWTYGGRVMRRKAETVNFVAGGRWDESSVGTNALDLALRTDRASMVFSAEHYAPIVHNWVCWAAPVHDPLTGQLLGVIDLSTTWDRTHPIGLATARVMARLIENALPTTAVGWSAGPAGATPAGRPASAVSPSPAPATESPGLSLTLLGTAEARLDGRRLLLNRRQTEILALLALHPEGLSLEQLHALVYGEKAVTLSTLKAEVSHLRSALGGRLASRPYRLTLAARTDVDTVLDLIGRGQVAAAVEAYGGDLFPGTNSPALAELADYVAVAVREALLADPQPHAVIRYTALAPYDTEVIEVALAALGEDRHPARALLKGRLAASGG</sequence>